<evidence type="ECO:0000313" key="3">
    <source>
        <dbReference type="EMBL" id="CAI6335170.1"/>
    </source>
</evidence>
<evidence type="ECO:0000313" key="4">
    <source>
        <dbReference type="Proteomes" id="UP001152607"/>
    </source>
</evidence>
<dbReference type="EMBL" id="CAOQHR010000005">
    <property type="protein sequence ID" value="CAI6335170.1"/>
    <property type="molecule type" value="Genomic_DNA"/>
</dbReference>
<reference evidence="3" key="1">
    <citation type="submission" date="2023-01" db="EMBL/GenBank/DDBJ databases">
        <authorList>
            <person name="Van Ghelder C."/>
            <person name="Rancurel C."/>
        </authorList>
    </citation>
    <scope>NUCLEOTIDE SEQUENCE</scope>
    <source>
        <strain evidence="3">CNCM I-4278</strain>
    </source>
</reference>
<sequence>MKLSITAAAAFVILGPSVIAAPTPQGDIPGRVIEFLNPPQADPAPPTVTVTPVIKRDDNSESIPGRKIKRQNIGERIGGFLNPPQPAPAPPQGGSATTVITLPASAAATNAVTQRSNTKAKRQADTQGQVIDLLNPPPSVPVITVVPAPSSGVGTSSKGRRQVEIPGRLIDLINPPQQQAPPATVPPPPPPAGGAPGDENRNGAGSSPAQGGVKRQAGTGQIIKDFLTVPGRDGAREKRQTAFGEALDDFFVPSGDGSKVKRQAGSGQIIKDFLTVPDRDGA</sequence>
<keyword evidence="2" id="KW-0732">Signal</keyword>
<comment type="caution">
    <text evidence="3">The sequence shown here is derived from an EMBL/GenBank/DDBJ whole genome shotgun (WGS) entry which is preliminary data.</text>
</comment>
<keyword evidence="4" id="KW-1185">Reference proteome</keyword>
<evidence type="ECO:0000256" key="2">
    <source>
        <dbReference type="SAM" id="SignalP"/>
    </source>
</evidence>
<accession>A0A9W4UFQ9</accession>
<feature type="region of interest" description="Disordered" evidence="1">
    <location>
        <begin position="173"/>
        <end position="221"/>
    </location>
</feature>
<protein>
    <submittedName>
        <fullName evidence="3">Uncharacterized protein</fullName>
    </submittedName>
</protein>
<feature type="chain" id="PRO_5040912475" evidence="2">
    <location>
        <begin position="21"/>
        <end position="282"/>
    </location>
</feature>
<gene>
    <name evidence="3" type="ORF">PDIGIT_LOCUS8247</name>
</gene>
<feature type="region of interest" description="Disordered" evidence="1">
    <location>
        <begin position="112"/>
        <end position="135"/>
    </location>
</feature>
<organism evidence="3 4">
    <name type="scientific">Periconia digitata</name>
    <dbReference type="NCBI Taxonomy" id="1303443"/>
    <lineage>
        <taxon>Eukaryota</taxon>
        <taxon>Fungi</taxon>
        <taxon>Dikarya</taxon>
        <taxon>Ascomycota</taxon>
        <taxon>Pezizomycotina</taxon>
        <taxon>Dothideomycetes</taxon>
        <taxon>Pleosporomycetidae</taxon>
        <taxon>Pleosporales</taxon>
        <taxon>Massarineae</taxon>
        <taxon>Periconiaceae</taxon>
        <taxon>Periconia</taxon>
    </lineage>
</organism>
<dbReference type="Proteomes" id="UP001152607">
    <property type="component" value="Unassembled WGS sequence"/>
</dbReference>
<dbReference type="AlphaFoldDB" id="A0A9W4UFQ9"/>
<evidence type="ECO:0000256" key="1">
    <source>
        <dbReference type="SAM" id="MobiDB-lite"/>
    </source>
</evidence>
<feature type="compositionally biased region" description="Pro residues" evidence="1">
    <location>
        <begin position="183"/>
        <end position="193"/>
    </location>
</feature>
<feature type="signal peptide" evidence="2">
    <location>
        <begin position="1"/>
        <end position="20"/>
    </location>
</feature>
<proteinExistence type="predicted"/>
<name>A0A9W4UFQ9_9PLEO</name>